<evidence type="ECO:0000313" key="1">
    <source>
        <dbReference type="EMBL" id="TPR06317.1"/>
    </source>
</evidence>
<keyword evidence="1" id="KW-0418">Kinase</keyword>
<dbReference type="Proteomes" id="UP000197666">
    <property type="component" value="Unassembled WGS sequence"/>
</dbReference>
<reference evidence="2" key="1">
    <citation type="submission" date="2018-10" db="EMBL/GenBank/DDBJ databases">
        <title>FDA dAtabase for Regulatory Grade micrObial Sequences (FDA-ARGOS): Supporting development and validation of Infectious Disease Dx tests.</title>
        <authorList>
            <person name="Kerrigan L."/>
            <person name="Tallon L."/>
            <person name="Sadzewicz L."/>
            <person name="Sengamalay N."/>
            <person name="Ott S."/>
            <person name="Godinez A."/>
            <person name="Nagaraj S."/>
            <person name="Vavikolanu K."/>
            <person name="Nadendla S."/>
            <person name="George J."/>
            <person name="Sichtig H."/>
        </authorList>
    </citation>
    <scope>NUCLEOTIDE SEQUENCE [LARGE SCALE GENOMIC DNA]</scope>
    <source>
        <strain evidence="2">FDAARGOS_311</strain>
    </source>
</reference>
<evidence type="ECO:0000313" key="2">
    <source>
        <dbReference type="Proteomes" id="UP000197666"/>
    </source>
</evidence>
<proteinExistence type="predicted"/>
<dbReference type="EMBL" id="NKJJ02000010">
    <property type="protein sequence ID" value="TPR06317.1"/>
    <property type="molecule type" value="Genomic_DNA"/>
</dbReference>
<dbReference type="GO" id="GO:0016301">
    <property type="term" value="F:kinase activity"/>
    <property type="evidence" value="ECO:0007669"/>
    <property type="project" value="UniProtKB-KW"/>
</dbReference>
<keyword evidence="1" id="KW-0808">Transferase</keyword>
<protein>
    <submittedName>
        <fullName evidence="1">G2-specific protein kinase nimA</fullName>
    </submittedName>
</protein>
<organism evidence="1 2">
    <name type="scientific">Aspergillus niger</name>
    <dbReference type="NCBI Taxonomy" id="5061"/>
    <lineage>
        <taxon>Eukaryota</taxon>
        <taxon>Fungi</taxon>
        <taxon>Dikarya</taxon>
        <taxon>Ascomycota</taxon>
        <taxon>Pezizomycotina</taxon>
        <taxon>Eurotiomycetes</taxon>
        <taxon>Eurotiomycetidae</taxon>
        <taxon>Eurotiales</taxon>
        <taxon>Aspergillaceae</taxon>
        <taxon>Aspergillus</taxon>
        <taxon>Aspergillus subgen. Circumdati</taxon>
    </lineage>
</organism>
<name>A0A505HZW9_ASPNG</name>
<comment type="caution">
    <text evidence="1">The sequence shown here is derived from an EMBL/GenBank/DDBJ whole genome shotgun (WGS) entry which is preliminary data.</text>
</comment>
<dbReference type="AlphaFoldDB" id="A0A505HZW9"/>
<sequence length="93" mass="10758">MAVGLSAVFEIEKDIYRYDRGEGEDASTQNIDFRVLWCMYGTATREKNERWACHTQQAQKCIEKANERRTIYLHITLAAEASTFGYPLGHIRL</sequence>
<gene>
    <name evidence="1" type="ORF">CAN33_0020810</name>
</gene>
<accession>A0A505HZW9</accession>